<organism evidence="1 2">
    <name type="scientific">Gardnerella vaginalis</name>
    <dbReference type="NCBI Taxonomy" id="2702"/>
    <lineage>
        <taxon>Bacteria</taxon>
        <taxon>Bacillati</taxon>
        <taxon>Actinomycetota</taxon>
        <taxon>Actinomycetes</taxon>
        <taxon>Bifidobacteriales</taxon>
        <taxon>Bifidobacteriaceae</taxon>
        <taxon>Gardnerella</taxon>
    </lineage>
</organism>
<dbReference type="Proteomes" id="UP000070687">
    <property type="component" value="Unassembled WGS sequence"/>
</dbReference>
<sequence>MPICAAFLVIFNDKNGRMNKIQHRALRLNIWLYIKLGVGRLLLVKNQRGAYRHNRKKIRICLLQFLQMNVARILLVRVLLIPLVATMVQGENVHALTLVNSAEKLGMEGILLFSGC</sequence>
<evidence type="ECO:0000313" key="1">
    <source>
        <dbReference type="EMBL" id="KXA22978.1"/>
    </source>
</evidence>
<dbReference type="PATRIC" id="fig|2702.100.peg.58"/>
<evidence type="ECO:0000313" key="2">
    <source>
        <dbReference type="Proteomes" id="UP000070687"/>
    </source>
</evidence>
<accession>A0A133P323</accession>
<proteinExistence type="predicted"/>
<reference evidence="1 2" key="1">
    <citation type="submission" date="2016-01" db="EMBL/GenBank/DDBJ databases">
        <authorList>
            <person name="Oliw E.H."/>
        </authorList>
    </citation>
    <scope>NUCLEOTIDE SEQUENCE [LARGE SCALE GENOMIC DNA]</scope>
    <source>
        <strain evidence="1 2">PSS_7772B</strain>
    </source>
</reference>
<dbReference type="EMBL" id="LRQB01000004">
    <property type="protein sequence ID" value="KXA22978.1"/>
    <property type="molecule type" value="Genomic_DNA"/>
</dbReference>
<name>A0A133P323_GARVA</name>
<gene>
    <name evidence="1" type="ORF">HMPREF3208_00065</name>
</gene>
<dbReference type="AlphaFoldDB" id="A0A133P323"/>
<comment type="caution">
    <text evidence="1">The sequence shown here is derived from an EMBL/GenBank/DDBJ whole genome shotgun (WGS) entry which is preliminary data.</text>
</comment>
<protein>
    <submittedName>
        <fullName evidence="1">Uncharacterized protein</fullName>
    </submittedName>
</protein>